<dbReference type="PANTHER" id="PTHR13663">
    <property type="entry name" value="SIMILAR TO RIKEN CDNA 6430548M08"/>
    <property type="match status" value="1"/>
</dbReference>
<sequence length="325" mass="36389">MMLAQTFYLQLPSLEEEKSNVDEIDDELKKQLSDRGLYSGESTIDVAKGDLRIKLGLDGYASLAMASGVIAEGSFTCTPTGVVGFVWEHALKYEDDEWKVMDPVTLLNTFSILDDTIEPVKEDETPSSLWGADKSDPQEALSGNGFQMTSVVLTNTEGLPPTAKEQVVMATSPSRKGRNRRLYIKSSLTDHRIWSKDDYWDEALKVQISESLTQSGVMSNFERVTMRGRRTGGNEHEYKKFHKTKWHDLSLEERVGAASQVHAVVFAQLGALAHSMIEFGCGLQRSCAFVRRMSIQHQLPSAQRTMLLQHLIARFNDEKAKQPLA</sequence>
<gene>
    <name evidence="1" type="ORF">APAL1065_LOCUS1697</name>
</gene>
<protein>
    <submittedName>
        <fullName evidence="1">Uncharacterized protein</fullName>
    </submittedName>
</protein>
<proteinExistence type="predicted"/>
<dbReference type="InterPro" id="IPR039872">
    <property type="entry name" value="KIAA0513"/>
</dbReference>
<name>A0A7S2VBW2_9STRA</name>
<dbReference type="PANTHER" id="PTHR13663:SF2">
    <property type="entry name" value="SIMILAR TO RIKEN CDNA 6430548M08"/>
    <property type="match status" value="1"/>
</dbReference>
<reference evidence="1" key="1">
    <citation type="submission" date="2021-01" db="EMBL/GenBank/DDBJ databases">
        <authorList>
            <person name="Corre E."/>
            <person name="Pelletier E."/>
            <person name="Niang G."/>
            <person name="Scheremetjew M."/>
            <person name="Finn R."/>
            <person name="Kale V."/>
            <person name="Holt S."/>
            <person name="Cochrane G."/>
            <person name="Meng A."/>
            <person name="Brown T."/>
            <person name="Cohen L."/>
        </authorList>
    </citation>
    <scope>NUCLEOTIDE SEQUENCE</scope>
    <source>
        <strain evidence="1">CCMP125</strain>
    </source>
</reference>
<dbReference type="AlphaFoldDB" id="A0A7S2VBW2"/>
<dbReference type="EMBL" id="HBHT01002538">
    <property type="protein sequence ID" value="CAD9943027.1"/>
    <property type="molecule type" value="Transcribed_RNA"/>
</dbReference>
<evidence type="ECO:0000313" key="1">
    <source>
        <dbReference type="EMBL" id="CAD9943027.1"/>
    </source>
</evidence>
<accession>A0A7S2VBW2</accession>
<organism evidence="1">
    <name type="scientific">Entomoneis paludosa</name>
    <dbReference type="NCBI Taxonomy" id="265537"/>
    <lineage>
        <taxon>Eukaryota</taxon>
        <taxon>Sar</taxon>
        <taxon>Stramenopiles</taxon>
        <taxon>Ochrophyta</taxon>
        <taxon>Bacillariophyta</taxon>
        <taxon>Bacillariophyceae</taxon>
        <taxon>Bacillariophycidae</taxon>
        <taxon>Entomoneidaceae</taxon>
        <taxon>Entomoneis</taxon>
    </lineage>
</organism>